<feature type="compositionally biased region" description="Polar residues" evidence="1">
    <location>
        <begin position="225"/>
        <end position="239"/>
    </location>
</feature>
<dbReference type="STRING" id="3760.A0A251R353"/>
<feature type="region of interest" description="Disordered" evidence="1">
    <location>
        <begin position="224"/>
        <end position="244"/>
    </location>
</feature>
<dbReference type="Pfam" id="PF07816">
    <property type="entry name" value="DUF1645"/>
    <property type="match status" value="1"/>
</dbReference>
<name>A0A251R353_PRUPE</name>
<accession>A0A251R353</accession>
<dbReference type="AlphaFoldDB" id="A0A251R353"/>
<dbReference type="eggNOG" id="ENOG502RXGK">
    <property type="taxonomic scope" value="Eukaryota"/>
</dbReference>
<keyword evidence="3" id="KW-1185">Reference proteome</keyword>
<evidence type="ECO:0000313" key="2">
    <source>
        <dbReference type="EMBL" id="ONI30467.1"/>
    </source>
</evidence>
<evidence type="ECO:0000256" key="1">
    <source>
        <dbReference type="SAM" id="MobiDB-lite"/>
    </source>
</evidence>
<reference evidence="2 3" key="1">
    <citation type="journal article" date="2013" name="Nat. Genet.">
        <title>The high-quality draft genome of peach (Prunus persica) identifies unique patterns of genetic diversity, domestication and genome evolution.</title>
        <authorList>
            <consortium name="International Peach Genome Initiative"/>
            <person name="Verde I."/>
            <person name="Abbott A.G."/>
            <person name="Scalabrin S."/>
            <person name="Jung S."/>
            <person name="Shu S."/>
            <person name="Marroni F."/>
            <person name="Zhebentyayeva T."/>
            <person name="Dettori M.T."/>
            <person name="Grimwood J."/>
            <person name="Cattonaro F."/>
            <person name="Zuccolo A."/>
            <person name="Rossini L."/>
            <person name="Jenkins J."/>
            <person name="Vendramin E."/>
            <person name="Meisel L.A."/>
            <person name="Decroocq V."/>
            <person name="Sosinski B."/>
            <person name="Prochnik S."/>
            <person name="Mitros T."/>
            <person name="Policriti A."/>
            <person name="Cipriani G."/>
            <person name="Dondini L."/>
            <person name="Ficklin S."/>
            <person name="Goodstein D.M."/>
            <person name="Xuan P."/>
            <person name="Del Fabbro C."/>
            <person name="Aramini V."/>
            <person name="Copetti D."/>
            <person name="Gonzalez S."/>
            <person name="Horner D.S."/>
            <person name="Falchi R."/>
            <person name="Lucas S."/>
            <person name="Mica E."/>
            <person name="Maldonado J."/>
            <person name="Lazzari B."/>
            <person name="Bielenberg D."/>
            <person name="Pirona R."/>
            <person name="Miculan M."/>
            <person name="Barakat A."/>
            <person name="Testolin R."/>
            <person name="Stella A."/>
            <person name="Tartarini S."/>
            <person name="Tonutti P."/>
            <person name="Arus P."/>
            <person name="Orellana A."/>
            <person name="Wells C."/>
            <person name="Main D."/>
            <person name="Vizzotto G."/>
            <person name="Silva H."/>
            <person name="Salamini F."/>
            <person name="Schmutz J."/>
            <person name="Morgante M."/>
            <person name="Rokhsar D.S."/>
        </authorList>
    </citation>
    <scope>NUCLEOTIDE SEQUENCE [LARGE SCALE GENOMIC DNA]</scope>
    <source>
        <strain evidence="3">cv. Nemared</strain>
    </source>
</reference>
<dbReference type="OrthoDB" id="1933664at2759"/>
<dbReference type="Gramene" id="ONI30467">
    <property type="protein sequence ID" value="ONI30467"/>
    <property type="gene ID" value="PRUPE_1G253100"/>
</dbReference>
<gene>
    <name evidence="2" type="ORF">PRUPE_1G253100</name>
</gene>
<dbReference type="InterPro" id="IPR012442">
    <property type="entry name" value="DUF1645_plant"/>
</dbReference>
<dbReference type="PANTHER" id="PTHR33095">
    <property type="entry name" value="OS07G0619500 PROTEIN"/>
    <property type="match status" value="1"/>
</dbReference>
<dbReference type="Proteomes" id="UP000006882">
    <property type="component" value="Chromosome G1"/>
</dbReference>
<proteinExistence type="predicted"/>
<dbReference type="EMBL" id="CM007651">
    <property type="protein sequence ID" value="ONI30467.1"/>
    <property type="molecule type" value="Genomic_DNA"/>
</dbReference>
<organism evidence="2 3">
    <name type="scientific">Prunus persica</name>
    <name type="common">Peach</name>
    <name type="synonym">Amygdalus persica</name>
    <dbReference type="NCBI Taxonomy" id="3760"/>
    <lineage>
        <taxon>Eukaryota</taxon>
        <taxon>Viridiplantae</taxon>
        <taxon>Streptophyta</taxon>
        <taxon>Embryophyta</taxon>
        <taxon>Tracheophyta</taxon>
        <taxon>Spermatophyta</taxon>
        <taxon>Magnoliopsida</taxon>
        <taxon>eudicotyledons</taxon>
        <taxon>Gunneridae</taxon>
        <taxon>Pentapetalae</taxon>
        <taxon>rosids</taxon>
        <taxon>fabids</taxon>
        <taxon>Rosales</taxon>
        <taxon>Rosaceae</taxon>
        <taxon>Amygdaloideae</taxon>
        <taxon>Amygdaleae</taxon>
        <taxon>Prunus</taxon>
    </lineage>
</organism>
<protein>
    <submittedName>
        <fullName evidence="2">Uncharacterized protein</fullName>
    </submittedName>
</protein>
<feature type="region of interest" description="Disordered" evidence="1">
    <location>
        <begin position="41"/>
        <end position="104"/>
    </location>
</feature>
<dbReference type="PANTHER" id="PTHR33095:SF114">
    <property type="entry name" value="DUF1645 FAMILY PROTEIN"/>
    <property type="match status" value="1"/>
</dbReference>
<sequence>MQAVSVLSLSPSFNSYDSKNEFEYAQLSANFSSKLKIAGSGSDFEFNDTKPAALDNEKEKPETEESEGVQNADAGGDCEKNEDEDDFSFVCTNPDGSPISADDIFQNGQIRPVYPIFNRDLLFADSDDGDSSRARGAAASSSSLRPPLKKLFFKERDTPSSSASESDELEGVPEGTYCEWSRKTVVVAPELKNKSNSTGSSKLWRVRDLKLRSNSDGKDAFVFLNPNSTTTSPKPSQETADNKSGAKIVKTVEKVKGKVKKAETVSSAHEKHYVMNRAKKEGDKRRSYLPYRQDLVGFFTNVNGLSRNVHPF</sequence>
<evidence type="ECO:0000313" key="3">
    <source>
        <dbReference type="Proteomes" id="UP000006882"/>
    </source>
</evidence>